<proteinExistence type="predicted"/>
<dbReference type="AlphaFoldDB" id="A0A699TKJ0"/>
<reference evidence="2" key="1">
    <citation type="journal article" date="2019" name="Sci. Rep.">
        <title>Draft genome of Tanacetum cinerariifolium, the natural source of mosquito coil.</title>
        <authorList>
            <person name="Yamashiro T."/>
            <person name="Shiraishi A."/>
            <person name="Satake H."/>
            <person name="Nakayama K."/>
        </authorList>
    </citation>
    <scope>NUCLEOTIDE SEQUENCE</scope>
</reference>
<sequence length="151" mass="16416">MQPAVYPRHARPTRAMTQDGSPCRTHIVAPRSRKSFGEPQVSGNLRLGRTAEKLPAHGGKTVQHAGLYFQPDRGAGRRNGRAVVRAGFQRRVADTRGLAGARVRRAHHGHDAKHEGGDQGPESGAWADSHRRHGYGDTHLAQCLGNTPDEV</sequence>
<feature type="region of interest" description="Disordered" evidence="1">
    <location>
        <begin position="98"/>
        <end position="151"/>
    </location>
</feature>
<feature type="compositionally biased region" description="Basic residues" evidence="1">
    <location>
        <begin position="102"/>
        <end position="111"/>
    </location>
</feature>
<accession>A0A699TKJ0</accession>
<organism evidence="2">
    <name type="scientific">Tanacetum cinerariifolium</name>
    <name type="common">Dalmatian daisy</name>
    <name type="synonym">Chrysanthemum cinerariifolium</name>
    <dbReference type="NCBI Taxonomy" id="118510"/>
    <lineage>
        <taxon>Eukaryota</taxon>
        <taxon>Viridiplantae</taxon>
        <taxon>Streptophyta</taxon>
        <taxon>Embryophyta</taxon>
        <taxon>Tracheophyta</taxon>
        <taxon>Spermatophyta</taxon>
        <taxon>Magnoliopsida</taxon>
        <taxon>eudicotyledons</taxon>
        <taxon>Gunneridae</taxon>
        <taxon>Pentapetalae</taxon>
        <taxon>asterids</taxon>
        <taxon>campanulids</taxon>
        <taxon>Asterales</taxon>
        <taxon>Asteraceae</taxon>
        <taxon>Asteroideae</taxon>
        <taxon>Anthemideae</taxon>
        <taxon>Anthemidinae</taxon>
        <taxon>Tanacetum</taxon>
    </lineage>
</organism>
<feature type="non-terminal residue" evidence="2">
    <location>
        <position position="151"/>
    </location>
</feature>
<evidence type="ECO:0000256" key="1">
    <source>
        <dbReference type="SAM" id="MobiDB-lite"/>
    </source>
</evidence>
<name>A0A699TKJ0_TANCI</name>
<evidence type="ECO:0000313" key="2">
    <source>
        <dbReference type="EMBL" id="GFD09759.1"/>
    </source>
</evidence>
<feature type="region of interest" description="Disordered" evidence="1">
    <location>
        <begin position="1"/>
        <end position="46"/>
    </location>
</feature>
<comment type="caution">
    <text evidence="2">The sequence shown here is derived from an EMBL/GenBank/DDBJ whole genome shotgun (WGS) entry which is preliminary data.</text>
</comment>
<dbReference type="EMBL" id="BKCJ011247702">
    <property type="protein sequence ID" value="GFD09759.1"/>
    <property type="molecule type" value="Genomic_DNA"/>
</dbReference>
<protein>
    <submittedName>
        <fullName evidence="2">Uncharacterized protein</fullName>
    </submittedName>
</protein>
<gene>
    <name evidence="2" type="ORF">Tci_881728</name>
</gene>